<dbReference type="RefSeq" id="WP_243647186.1">
    <property type="nucleotide sequence ID" value="NZ_SLXK01000054.1"/>
</dbReference>
<dbReference type="PANTHER" id="PTHR33445">
    <property type="entry name" value="ATP SYNTHASE SUBUNIT B', CHLOROPLASTIC"/>
    <property type="match status" value="1"/>
</dbReference>
<dbReference type="GO" id="GO:0005886">
    <property type="term" value="C:plasma membrane"/>
    <property type="evidence" value="ECO:0007669"/>
    <property type="project" value="UniProtKB-SubCell"/>
</dbReference>
<proteinExistence type="inferred from homology"/>
<accession>A0A4V2SKP1</accession>
<comment type="subunit">
    <text evidence="13">F-type ATPases have 2 components, F(1) - the catalytic core - and F(0) - the membrane proton channel. F(1) has five subunits: alpha(3), beta(3), gamma(1), delta(1), epsilon(1). F(0) has three main subunits: a(1), b(2) and c(10-14). The alpha and beta chains form an alternating ring which encloses part of the gamma chain. F(1) is attached to F(0) by a central stalk formed by the gamma and epsilon chains, while a peripheral stalk is formed by the delta and b chains.</text>
</comment>
<evidence type="ECO:0000256" key="1">
    <source>
        <dbReference type="ARBA" id="ARBA00005513"/>
    </source>
</evidence>
<dbReference type="InterPro" id="IPR002146">
    <property type="entry name" value="ATP_synth_b/b'su_bac/chlpt"/>
</dbReference>
<evidence type="ECO:0000256" key="8">
    <source>
        <dbReference type="ARBA" id="ARBA00023065"/>
    </source>
</evidence>
<comment type="function">
    <text evidence="11 13">F(1)F(0) ATP synthase produces ATP from ADP in the presence of a proton or sodium gradient. F-type ATPases consist of two structural domains, F(1) containing the extramembraneous catalytic core and F(0) containing the membrane proton channel, linked together by a central stalk and a peripheral stalk. During catalysis, ATP synthesis in the catalytic domain of F(1) is coupled via a rotary mechanism of the central stalk subunits to proton translocation.</text>
</comment>
<keyword evidence="8 13" id="KW-0406">Ion transport</keyword>
<evidence type="ECO:0000256" key="3">
    <source>
        <dbReference type="ARBA" id="ARBA00022475"/>
    </source>
</evidence>
<dbReference type="InterPro" id="IPR028987">
    <property type="entry name" value="ATP_synth_B-like_membr_sf"/>
</dbReference>
<dbReference type="GO" id="GO:0045259">
    <property type="term" value="C:proton-transporting ATP synthase complex"/>
    <property type="evidence" value="ECO:0007669"/>
    <property type="project" value="UniProtKB-KW"/>
</dbReference>
<reference evidence="16 17" key="1">
    <citation type="submission" date="2019-03" db="EMBL/GenBank/DDBJ databases">
        <title>Genomic Encyclopedia of Type Strains, Phase IV (KMG-IV): sequencing the most valuable type-strain genomes for metagenomic binning, comparative biology and taxonomic classification.</title>
        <authorList>
            <person name="Goeker M."/>
        </authorList>
    </citation>
    <scope>NUCLEOTIDE SEQUENCE [LARGE SCALE GENOMIC DNA]</scope>
    <source>
        <strain evidence="16 17">DSM 19377</strain>
    </source>
</reference>
<comment type="similarity">
    <text evidence="1 13 14">Belongs to the ATPase B chain family.</text>
</comment>
<evidence type="ECO:0000256" key="5">
    <source>
        <dbReference type="ARBA" id="ARBA00022692"/>
    </source>
</evidence>
<dbReference type="InterPro" id="IPR050059">
    <property type="entry name" value="ATP_synthase_B_chain"/>
</dbReference>
<keyword evidence="4 13" id="KW-0138">CF(0)</keyword>
<keyword evidence="3 13" id="KW-1003">Cell membrane</keyword>
<evidence type="ECO:0000256" key="4">
    <source>
        <dbReference type="ARBA" id="ARBA00022547"/>
    </source>
</evidence>
<keyword evidence="17" id="KW-1185">Reference proteome</keyword>
<dbReference type="SUPFAM" id="SSF81573">
    <property type="entry name" value="F1F0 ATP synthase subunit B, membrane domain"/>
    <property type="match status" value="1"/>
</dbReference>
<evidence type="ECO:0000256" key="15">
    <source>
        <dbReference type="SAM" id="Coils"/>
    </source>
</evidence>
<dbReference type="InterPro" id="IPR005864">
    <property type="entry name" value="ATP_synth_F0_bsu_bac"/>
</dbReference>
<feature type="coiled-coil region" evidence="15">
    <location>
        <begin position="32"/>
        <end position="124"/>
    </location>
</feature>
<gene>
    <name evidence="13" type="primary">atpF</name>
    <name evidence="16" type="ORF">EV207_15418</name>
</gene>
<keyword evidence="9 13" id="KW-0472">Membrane</keyword>
<comment type="caution">
    <text evidence="16">The sequence shown here is derived from an EMBL/GenBank/DDBJ whole genome shotgun (WGS) entry which is preliminary data.</text>
</comment>
<evidence type="ECO:0000256" key="13">
    <source>
        <dbReference type="HAMAP-Rule" id="MF_01398"/>
    </source>
</evidence>
<comment type="subcellular location">
    <subcellularLocation>
        <location evidence="13">Cell membrane</location>
        <topology evidence="13">Single-pass membrane protein</topology>
    </subcellularLocation>
    <subcellularLocation>
        <location evidence="12">Endomembrane system</location>
        <topology evidence="12">Single-pass membrane protein</topology>
    </subcellularLocation>
</comment>
<protein>
    <recommendedName>
        <fullName evidence="13">ATP synthase subunit b</fullName>
    </recommendedName>
    <alternativeName>
        <fullName evidence="13">ATP synthase F(0) sector subunit b</fullName>
    </alternativeName>
    <alternativeName>
        <fullName evidence="13">ATPase subunit I</fullName>
    </alternativeName>
    <alternativeName>
        <fullName evidence="13">F-type ATPase subunit b</fullName>
        <shortName evidence="13">F-ATPase subunit b</shortName>
    </alternativeName>
</protein>
<organism evidence="16 17">
    <name type="scientific">Scopulibacillus darangshiensis</name>
    <dbReference type="NCBI Taxonomy" id="442528"/>
    <lineage>
        <taxon>Bacteria</taxon>
        <taxon>Bacillati</taxon>
        <taxon>Bacillota</taxon>
        <taxon>Bacilli</taxon>
        <taxon>Bacillales</taxon>
        <taxon>Sporolactobacillaceae</taxon>
        <taxon>Scopulibacillus</taxon>
    </lineage>
</organism>
<sequence length="162" mass="18582">MLDFSIGTILFQLIVVIILIAIVAKLAMRPMLEVMNKRQSHIENEISTAEENRREAAELLEKQKAELNQVRQEATAIIDRAKQQSENEGQKIIEDARVRSERLIEQAKEEIDREREKAVASLRDEVAELSVLLASKVLEREVDPKDHKNEINTFIKQAGDRI</sequence>
<dbReference type="CDD" id="cd06503">
    <property type="entry name" value="ATP-synt_Fo_b"/>
    <property type="match status" value="1"/>
</dbReference>
<comment type="function">
    <text evidence="13">Component of the F(0) channel, it forms part of the peripheral stalk, linking F(1) to F(0).</text>
</comment>
<dbReference type="Proteomes" id="UP000295416">
    <property type="component" value="Unassembled WGS sequence"/>
</dbReference>
<keyword evidence="15" id="KW-0175">Coiled coil</keyword>
<dbReference type="EMBL" id="SLXK01000054">
    <property type="protein sequence ID" value="TCP20256.1"/>
    <property type="molecule type" value="Genomic_DNA"/>
</dbReference>
<dbReference type="Pfam" id="PF00430">
    <property type="entry name" value="ATP-synt_B"/>
    <property type="match status" value="1"/>
</dbReference>
<evidence type="ECO:0000256" key="11">
    <source>
        <dbReference type="ARBA" id="ARBA00025198"/>
    </source>
</evidence>
<evidence type="ECO:0000256" key="2">
    <source>
        <dbReference type="ARBA" id="ARBA00022448"/>
    </source>
</evidence>
<evidence type="ECO:0000256" key="7">
    <source>
        <dbReference type="ARBA" id="ARBA00022989"/>
    </source>
</evidence>
<dbReference type="NCBIfam" id="TIGR01144">
    <property type="entry name" value="ATP_synt_b"/>
    <property type="match status" value="1"/>
</dbReference>
<dbReference type="GO" id="GO:0046933">
    <property type="term" value="F:proton-transporting ATP synthase activity, rotational mechanism"/>
    <property type="evidence" value="ECO:0007669"/>
    <property type="project" value="UniProtKB-UniRule"/>
</dbReference>
<keyword evidence="5 13" id="KW-0812">Transmembrane</keyword>
<keyword evidence="10 13" id="KW-0066">ATP synthesis</keyword>
<dbReference type="Gene3D" id="1.20.5.620">
    <property type="entry name" value="F1F0 ATP synthase subunit B, membrane domain"/>
    <property type="match status" value="1"/>
</dbReference>
<dbReference type="HAMAP" id="MF_01398">
    <property type="entry name" value="ATP_synth_b_bprime"/>
    <property type="match status" value="1"/>
</dbReference>
<dbReference type="GO" id="GO:0046961">
    <property type="term" value="F:proton-transporting ATPase activity, rotational mechanism"/>
    <property type="evidence" value="ECO:0007669"/>
    <property type="project" value="TreeGrafter"/>
</dbReference>
<keyword evidence="7 13" id="KW-1133">Transmembrane helix</keyword>
<dbReference type="PANTHER" id="PTHR33445:SF1">
    <property type="entry name" value="ATP SYNTHASE SUBUNIT B"/>
    <property type="match status" value="1"/>
</dbReference>
<evidence type="ECO:0000256" key="6">
    <source>
        <dbReference type="ARBA" id="ARBA00022781"/>
    </source>
</evidence>
<keyword evidence="6 13" id="KW-0375">Hydrogen ion transport</keyword>
<dbReference type="GO" id="GO:0012505">
    <property type="term" value="C:endomembrane system"/>
    <property type="evidence" value="ECO:0007669"/>
    <property type="project" value="UniProtKB-SubCell"/>
</dbReference>
<evidence type="ECO:0000313" key="16">
    <source>
        <dbReference type="EMBL" id="TCP20256.1"/>
    </source>
</evidence>
<evidence type="ECO:0000256" key="14">
    <source>
        <dbReference type="RuleBase" id="RU003848"/>
    </source>
</evidence>
<dbReference type="AlphaFoldDB" id="A0A4V2SKP1"/>
<evidence type="ECO:0000256" key="9">
    <source>
        <dbReference type="ARBA" id="ARBA00023136"/>
    </source>
</evidence>
<name>A0A4V2SKP1_9BACL</name>
<evidence type="ECO:0000256" key="10">
    <source>
        <dbReference type="ARBA" id="ARBA00023310"/>
    </source>
</evidence>
<keyword evidence="2 13" id="KW-0813">Transport</keyword>
<evidence type="ECO:0000256" key="12">
    <source>
        <dbReference type="ARBA" id="ARBA00037847"/>
    </source>
</evidence>
<evidence type="ECO:0000313" key="17">
    <source>
        <dbReference type="Proteomes" id="UP000295416"/>
    </source>
</evidence>
<feature type="transmembrane region" description="Helical" evidence="13">
    <location>
        <begin position="6"/>
        <end position="28"/>
    </location>
</feature>